<evidence type="ECO:0000259" key="9">
    <source>
        <dbReference type="PROSITE" id="PS51330"/>
    </source>
</evidence>
<evidence type="ECO:0000256" key="7">
    <source>
        <dbReference type="RuleBase" id="RU004474"/>
    </source>
</evidence>
<dbReference type="GO" id="GO:0046452">
    <property type="term" value="P:dihydrofolate metabolic process"/>
    <property type="evidence" value="ECO:0007669"/>
    <property type="project" value="TreeGrafter"/>
</dbReference>
<comment type="caution">
    <text evidence="10">The sequence shown here is derived from an EMBL/GenBank/DDBJ whole genome shotgun (WGS) entry which is preliminary data.</text>
</comment>
<evidence type="ECO:0000256" key="1">
    <source>
        <dbReference type="ARBA" id="ARBA00004903"/>
    </source>
</evidence>
<dbReference type="Proteomes" id="UP000245469">
    <property type="component" value="Unassembled WGS sequence"/>
</dbReference>
<keyword evidence="5" id="KW-0521">NADP</keyword>
<evidence type="ECO:0000313" key="11">
    <source>
        <dbReference type="Proteomes" id="UP000245469"/>
    </source>
</evidence>
<dbReference type="GO" id="GO:0046655">
    <property type="term" value="P:folic acid metabolic process"/>
    <property type="evidence" value="ECO:0007669"/>
    <property type="project" value="TreeGrafter"/>
</dbReference>
<dbReference type="EMBL" id="QGDQ01000001">
    <property type="protein sequence ID" value="PWJ56477.1"/>
    <property type="molecule type" value="Genomic_DNA"/>
</dbReference>
<dbReference type="Gene3D" id="3.40.430.10">
    <property type="entry name" value="Dihydrofolate Reductase, subunit A"/>
    <property type="match status" value="1"/>
</dbReference>
<keyword evidence="11" id="KW-1185">Reference proteome</keyword>
<dbReference type="InterPro" id="IPR012259">
    <property type="entry name" value="DHFR"/>
</dbReference>
<dbReference type="GO" id="GO:0005829">
    <property type="term" value="C:cytosol"/>
    <property type="evidence" value="ECO:0007669"/>
    <property type="project" value="TreeGrafter"/>
</dbReference>
<dbReference type="PRINTS" id="PR00070">
    <property type="entry name" value="DHFR"/>
</dbReference>
<evidence type="ECO:0000313" key="10">
    <source>
        <dbReference type="EMBL" id="PWJ56477.1"/>
    </source>
</evidence>
<dbReference type="RefSeq" id="WP_109772623.1">
    <property type="nucleotide sequence ID" value="NZ_QGDQ01000001.1"/>
</dbReference>
<comment type="similarity">
    <text evidence="2 7">Belongs to the dihydrofolate reductase family.</text>
</comment>
<proteinExistence type="inferred from homology"/>
<evidence type="ECO:0000256" key="5">
    <source>
        <dbReference type="ARBA" id="ARBA00022857"/>
    </source>
</evidence>
<keyword evidence="6" id="KW-0560">Oxidoreductase</keyword>
<dbReference type="GO" id="GO:0004146">
    <property type="term" value="F:dihydrofolate reductase activity"/>
    <property type="evidence" value="ECO:0007669"/>
    <property type="project" value="UniProtKB-EC"/>
</dbReference>
<dbReference type="InterPro" id="IPR017925">
    <property type="entry name" value="DHFR_CS"/>
</dbReference>
<dbReference type="OrthoDB" id="9804315at2"/>
<evidence type="ECO:0000256" key="2">
    <source>
        <dbReference type="ARBA" id="ARBA00009539"/>
    </source>
</evidence>
<protein>
    <recommendedName>
        <fullName evidence="3">dihydrofolate reductase</fullName>
        <ecNumber evidence="3">1.5.1.3</ecNumber>
    </recommendedName>
</protein>
<dbReference type="GO" id="GO:0006730">
    <property type="term" value="P:one-carbon metabolic process"/>
    <property type="evidence" value="ECO:0007669"/>
    <property type="project" value="UniProtKB-KW"/>
</dbReference>
<comment type="pathway">
    <text evidence="1">Cofactor biosynthesis; tetrahydrofolate biosynthesis; 5,6,7,8-tetrahydrofolate from 7,8-dihydrofolate: step 1/1.</text>
</comment>
<dbReference type="AlphaFoldDB" id="A0A316B1P5"/>
<dbReference type="InterPro" id="IPR024072">
    <property type="entry name" value="DHFR-like_dom_sf"/>
</dbReference>
<dbReference type="PANTHER" id="PTHR48069">
    <property type="entry name" value="DIHYDROFOLATE REDUCTASE"/>
    <property type="match status" value="1"/>
</dbReference>
<dbReference type="InterPro" id="IPR001796">
    <property type="entry name" value="DHFR_dom"/>
</dbReference>
<gene>
    <name evidence="10" type="ORF">BXY45_101455</name>
</gene>
<dbReference type="PANTHER" id="PTHR48069:SF3">
    <property type="entry name" value="DIHYDROFOLATE REDUCTASE"/>
    <property type="match status" value="1"/>
</dbReference>
<dbReference type="CDD" id="cd00209">
    <property type="entry name" value="DHFR"/>
    <property type="match status" value="1"/>
</dbReference>
<dbReference type="UniPathway" id="UPA00077">
    <property type="reaction ID" value="UER00158"/>
</dbReference>
<dbReference type="PROSITE" id="PS51330">
    <property type="entry name" value="DHFR_2"/>
    <property type="match status" value="1"/>
</dbReference>
<evidence type="ECO:0000256" key="6">
    <source>
        <dbReference type="ARBA" id="ARBA00023002"/>
    </source>
</evidence>
<feature type="region of interest" description="Disordered" evidence="8">
    <location>
        <begin position="140"/>
        <end position="160"/>
    </location>
</feature>
<keyword evidence="4" id="KW-0554">One-carbon metabolism</keyword>
<sequence>MTRAEPDAATRVGAVWAQDRRGVIGVDGTIPWDVPEDRAHFASTTRGHGVVMGRSTWDSLPPRWRPLPGRRCVVLTRDPSWSAPGAVTASALGVAVAAAAEPGEGADGEVWVIGGAQVYARALAENALDVVVVTEVDLDVDAPPPGEEQDDDGDRRAPRALAPHLDPTAWTAVRREPEVGWATSRTGLRYRITWYERS</sequence>
<dbReference type="GO" id="GO:0046654">
    <property type="term" value="P:tetrahydrofolate biosynthetic process"/>
    <property type="evidence" value="ECO:0007669"/>
    <property type="project" value="UniProtKB-UniPathway"/>
</dbReference>
<organism evidence="10 11">
    <name type="scientific">Quadrisphaera granulorum</name>
    <dbReference type="NCBI Taxonomy" id="317664"/>
    <lineage>
        <taxon>Bacteria</taxon>
        <taxon>Bacillati</taxon>
        <taxon>Actinomycetota</taxon>
        <taxon>Actinomycetes</taxon>
        <taxon>Kineosporiales</taxon>
        <taxon>Kineosporiaceae</taxon>
        <taxon>Quadrisphaera</taxon>
    </lineage>
</organism>
<dbReference type="GO" id="GO:0050661">
    <property type="term" value="F:NADP binding"/>
    <property type="evidence" value="ECO:0007669"/>
    <property type="project" value="InterPro"/>
</dbReference>
<reference evidence="10 11" key="1">
    <citation type="submission" date="2018-03" db="EMBL/GenBank/DDBJ databases">
        <title>Genomic Encyclopedia of Archaeal and Bacterial Type Strains, Phase II (KMG-II): from individual species to whole genera.</title>
        <authorList>
            <person name="Goeker M."/>
        </authorList>
    </citation>
    <scope>NUCLEOTIDE SEQUENCE [LARGE SCALE GENOMIC DNA]</scope>
    <source>
        <strain evidence="10 11">DSM 44889</strain>
    </source>
</reference>
<name>A0A316B1P5_9ACTN</name>
<accession>A0A316B1P5</accession>
<evidence type="ECO:0000256" key="4">
    <source>
        <dbReference type="ARBA" id="ARBA00022563"/>
    </source>
</evidence>
<evidence type="ECO:0000256" key="3">
    <source>
        <dbReference type="ARBA" id="ARBA00012856"/>
    </source>
</evidence>
<feature type="domain" description="DHFR" evidence="9">
    <location>
        <begin position="11"/>
        <end position="197"/>
    </location>
</feature>
<dbReference type="Pfam" id="PF00186">
    <property type="entry name" value="DHFR_1"/>
    <property type="match status" value="1"/>
</dbReference>
<dbReference type="PROSITE" id="PS00075">
    <property type="entry name" value="DHFR_1"/>
    <property type="match status" value="1"/>
</dbReference>
<evidence type="ECO:0000256" key="8">
    <source>
        <dbReference type="SAM" id="MobiDB-lite"/>
    </source>
</evidence>
<dbReference type="SUPFAM" id="SSF53597">
    <property type="entry name" value="Dihydrofolate reductase-like"/>
    <property type="match status" value="1"/>
</dbReference>
<dbReference type="EC" id="1.5.1.3" evidence="3"/>